<evidence type="ECO:0000313" key="1">
    <source>
        <dbReference type="EMBL" id="MDI9866248.1"/>
    </source>
</evidence>
<dbReference type="EMBL" id="JASHID010000015">
    <property type="protein sequence ID" value="MDI9866248.1"/>
    <property type="molecule type" value="Genomic_DNA"/>
</dbReference>
<accession>A0ABT6YT27</accession>
<organism evidence="1 2">
    <name type="scientific">Flectobacillus longus</name>
    <dbReference type="NCBI Taxonomy" id="2984207"/>
    <lineage>
        <taxon>Bacteria</taxon>
        <taxon>Pseudomonadati</taxon>
        <taxon>Bacteroidota</taxon>
        <taxon>Cytophagia</taxon>
        <taxon>Cytophagales</taxon>
        <taxon>Flectobacillaceae</taxon>
        <taxon>Flectobacillus</taxon>
    </lineage>
</organism>
<name>A0ABT6YT27_9BACT</name>
<sequence length="78" mass="9224">MIYAEHGDIAVEIIAKFYKTNGRYLEVLATQFKDLNKEELYRIAFANYLNEEDFEKRPMAKLTKDIVDQMTLIYPITN</sequence>
<gene>
    <name evidence="1" type="ORF">QM480_18040</name>
</gene>
<comment type="caution">
    <text evidence="1">The sequence shown here is derived from an EMBL/GenBank/DDBJ whole genome shotgun (WGS) entry which is preliminary data.</text>
</comment>
<dbReference type="Proteomes" id="UP001236569">
    <property type="component" value="Unassembled WGS sequence"/>
</dbReference>
<protein>
    <submittedName>
        <fullName evidence="1">Uncharacterized protein</fullName>
    </submittedName>
</protein>
<reference evidence="1 2" key="1">
    <citation type="submission" date="2023-05" db="EMBL/GenBank/DDBJ databases">
        <title>Novel species of genus Flectobacillus isolated from stream in China.</title>
        <authorList>
            <person name="Lu H."/>
        </authorList>
    </citation>
    <scope>NUCLEOTIDE SEQUENCE [LARGE SCALE GENOMIC DNA]</scope>
    <source>
        <strain evidence="1 2">DC10W</strain>
    </source>
</reference>
<keyword evidence="2" id="KW-1185">Reference proteome</keyword>
<dbReference type="RefSeq" id="WP_283371090.1">
    <property type="nucleotide sequence ID" value="NZ_JASHID010000015.1"/>
</dbReference>
<proteinExistence type="predicted"/>
<evidence type="ECO:0000313" key="2">
    <source>
        <dbReference type="Proteomes" id="UP001236569"/>
    </source>
</evidence>